<gene>
    <name evidence="2" type="ORF">EDD65_102103</name>
</gene>
<protein>
    <submittedName>
        <fullName evidence="2">Uncharacterized protein</fullName>
    </submittedName>
</protein>
<keyword evidence="1" id="KW-0812">Transmembrane</keyword>
<name>A0A4V2UUK0_9FIRM</name>
<proteinExistence type="predicted"/>
<dbReference type="AlphaFoldDB" id="A0A4V2UUK0"/>
<evidence type="ECO:0000313" key="2">
    <source>
        <dbReference type="EMBL" id="TCS91174.1"/>
    </source>
</evidence>
<feature type="transmembrane region" description="Helical" evidence="1">
    <location>
        <begin position="20"/>
        <end position="39"/>
    </location>
</feature>
<dbReference type="RefSeq" id="WP_132025818.1">
    <property type="nucleotide sequence ID" value="NZ_CP068564.1"/>
</dbReference>
<keyword evidence="1" id="KW-0472">Membrane</keyword>
<dbReference type="OrthoDB" id="1708336at2"/>
<sequence>METRIEKRKRQKKEKRIKRCRVIILFSTLLFLYMGIKIVNDNIIHLGYLDNPTIFNMNIKQNRLELFGENYIIDLKVLKKED</sequence>
<comment type="caution">
    <text evidence="2">The sequence shown here is derived from an EMBL/GenBank/DDBJ whole genome shotgun (WGS) entry which is preliminary data.</text>
</comment>
<keyword evidence="1" id="KW-1133">Transmembrane helix</keyword>
<dbReference type="EMBL" id="SMAE01000002">
    <property type="protein sequence ID" value="TCS91174.1"/>
    <property type="molecule type" value="Genomic_DNA"/>
</dbReference>
<evidence type="ECO:0000256" key="1">
    <source>
        <dbReference type="SAM" id="Phobius"/>
    </source>
</evidence>
<dbReference type="Proteomes" id="UP000294567">
    <property type="component" value="Unassembled WGS sequence"/>
</dbReference>
<accession>A0A4V2UUK0</accession>
<keyword evidence="3" id="KW-1185">Reference proteome</keyword>
<reference evidence="2 3" key="1">
    <citation type="submission" date="2019-03" db="EMBL/GenBank/DDBJ databases">
        <title>Genomic Encyclopedia of Type Strains, Phase IV (KMG-IV): sequencing the most valuable type-strain genomes for metagenomic binning, comparative biology and taxonomic classification.</title>
        <authorList>
            <person name="Goeker M."/>
        </authorList>
    </citation>
    <scope>NUCLEOTIDE SEQUENCE [LARGE SCALE GENOMIC DNA]</scope>
    <source>
        <strain evidence="2 3">DSM 26752</strain>
    </source>
</reference>
<evidence type="ECO:0000313" key="3">
    <source>
        <dbReference type="Proteomes" id="UP000294567"/>
    </source>
</evidence>
<organism evidence="2 3">
    <name type="scientific">Keratinibaculum paraultunense</name>
    <dbReference type="NCBI Taxonomy" id="1278232"/>
    <lineage>
        <taxon>Bacteria</taxon>
        <taxon>Bacillati</taxon>
        <taxon>Bacillota</taxon>
        <taxon>Tissierellia</taxon>
        <taxon>Tissierellales</taxon>
        <taxon>Tepidimicrobiaceae</taxon>
        <taxon>Keratinibaculum</taxon>
    </lineage>
</organism>